<gene>
    <name evidence="1" type="ORF">N7603_02975</name>
</gene>
<evidence type="ECO:0000313" key="1">
    <source>
        <dbReference type="EMBL" id="MCU0104614.1"/>
    </source>
</evidence>
<organism evidence="1 2">
    <name type="scientific">Paracholeplasma vituli</name>
    <dbReference type="NCBI Taxonomy" id="69473"/>
    <lineage>
        <taxon>Bacteria</taxon>
        <taxon>Bacillati</taxon>
        <taxon>Mycoplasmatota</taxon>
        <taxon>Mollicutes</taxon>
        <taxon>Acholeplasmatales</taxon>
        <taxon>Acholeplasmataceae</taxon>
        <taxon>Paracholeplasma</taxon>
    </lineage>
</organism>
<dbReference type="InterPro" id="IPR012685">
    <property type="entry name" value="CHP02304_F390_synth-rel"/>
</dbReference>
<dbReference type="InterPro" id="IPR053158">
    <property type="entry name" value="CapK_Type1_Caps_Biosynth"/>
</dbReference>
<dbReference type="EMBL" id="JAOEGN010000004">
    <property type="protein sequence ID" value="MCU0104614.1"/>
    <property type="molecule type" value="Genomic_DNA"/>
</dbReference>
<dbReference type="InterPro" id="IPR042099">
    <property type="entry name" value="ANL_N_sf"/>
</dbReference>
<protein>
    <recommendedName>
        <fullName evidence="3">Coenzyme F390 synthetase</fullName>
    </recommendedName>
</protein>
<proteinExistence type="predicted"/>
<evidence type="ECO:0008006" key="3">
    <source>
        <dbReference type="Google" id="ProtNLM"/>
    </source>
</evidence>
<keyword evidence="2" id="KW-1185">Reference proteome</keyword>
<dbReference type="SUPFAM" id="SSF56801">
    <property type="entry name" value="Acetyl-CoA synthetase-like"/>
    <property type="match status" value="1"/>
</dbReference>
<dbReference type="NCBIfam" id="TIGR02304">
    <property type="entry name" value="aden_form_hyp"/>
    <property type="match status" value="1"/>
</dbReference>
<comment type="caution">
    <text evidence="1">The sequence shown here is derived from an EMBL/GenBank/DDBJ whole genome shotgun (WGS) entry which is preliminary data.</text>
</comment>
<dbReference type="Gene3D" id="3.40.50.12780">
    <property type="entry name" value="N-terminal domain of ligase-like"/>
    <property type="match status" value="1"/>
</dbReference>
<accession>A0ABT2PWC9</accession>
<dbReference type="RefSeq" id="WP_262095857.1">
    <property type="nucleotide sequence ID" value="NZ_JAOEGN010000004.1"/>
</dbReference>
<dbReference type="PANTHER" id="PTHR36932:SF1">
    <property type="entry name" value="CAPSULAR POLYSACCHARIDE BIOSYNTHESIS PROTEIN"/>
    <property type="match status" value="1"/>
</dbReference>
<name>A0ABT2PWC9_9MOLU</name>
<dbReference type="Proteomes" id="UP001209076">
    <property type="component" value="Unassembled WGS sequence"/>
</dbReference>
<evidence type="ECO:0000313" key="2">
    <source>
        <dbReference type="Proteomes" id="UP001209076"/>
    </source>
</evidence>
<sequence>MGFIKDYFYLKKNRRRSQEAINQLQWKAIQKMLEYAKANSPYYQNQYQNIDIVTLEDFQKLPTINKQIMMEHFTDLNTCGLNKEDVMNYAVQKELNKDYLGYYQDKYVVGLSSGTSGNKGLYITPKSMTKRLPGVFLARGGIELKELPLRILFCLRVFSQGFDDINAPLLKLKYISTMTPVLDVIQKMNQDNINLWMAPPSFIRQVLPFKDQIRIKLKKIITYAEVLSAADKAQFEAAFNTKVVEIYQASEGQMASPCKLGHLHINEDMVYIELYDQNNRLITTPNVVGHKMIVTNLINFAQPLIRYEMNDMIVLDSPCPCGSHFRKIKQIIGRSDDNLWFYDQNHEPRIVYSDLFSRWIITESDQIREFQVTQKAISKLEITLDLIGDFDPKQLERRLLKELNELGLSVEIHFSINPLSLPTHFNKYKRFVSLIKNP</sequence>
<reference evidence="2" key="1">
    <citation type="submission" date="2023-07" db="EMBL/GenBank/DDBJ databases">
        <title>Novel Mycoplasma species identified in domestic and wild animals.</title>
        <authorList>
            <person name="Volokhov D.V."/>
            <person name="Furtak V.A."/>
            <person name="Zagorodnyaya T.A."/>
        </authorList>
    </citation>
    <scope>NUCLEOTIDE SEQUENCE [LARGE SCALE GENOMIC DNA]</scope>
    <source>
        <strain evidence="2">92-19</strain>
    </source>
</reference>
<dbReference type="PANTHER" id="PTHR36932">
    <property type="entry name" value="CAPSULAR POLYSACCHARIDE BIOSYNTHESIS PROTEIN"/>
    <property type="match status" value="1"/>
</dbReference>